<evidence type="ECO:0000256" key="1">
    <source>
        <dbReference type="ARBA" id="ARBA00001966"/>
    </source>
</evidence>
<keyword evidence="5" id="KW-0411">Iron-sulfur</keyword>
<reference evidence="8 9" key="1">
    <citation type="submission" date="2021-02" db="EMBL/GenBank/DDBJ databases">
        <title>Activity-based single-cell genomes from oceanic crustal fluid captures similar information to metagenomic and metatranscriptomic surveys with orders of magnitude less sampling.</title>
        <authorList>
            <person name="D'Angelo T.S."/>
            <person name="Orcutt B.N."/>
        </authorList>
    </citation>
    <scope>NUCLEOTIDE SEQUENCE [LARGE SCALE GENOMIC DNA]</scope>
    <source>
        <strain evidence="8">AH-315-G02</strain>
    </source>
</reference>
<evidence type="ECO:0000256" key="3">
    <source>
        <dbReference type="ARBA" id="ARBA00022723"/>
    </source>
</evidence>
<dbReference type="InterPro" id="IPR013785">
    <property type="entry name" value="Aldolase_TIM"/>
</dbReference>
<gene>
    <name evidence="8" type="ORF">JYU06_00585</name>
</gene>
<dbReference type="PANTHER" id="PTHR11228">
    <property type="entry name" value="RADICAL SAM DOMAIN PROTEIN"/>
    <property type="match status" value="1"/>
</dbReference>
<dbReference type="CDD" id="cd01335">
    <property type="entry name" value="Radical_SAM"/>
    <property type="match status" value="1"/>
</dbReference>
<organism evidence="8 9">
    <name type="scientific">Desulfotalea psychrophila</name>
    <dbReference type="NCBI Taxonomy" id="84980"/>
    <lineage>
        <taxon>Bacteria</taxon>
        <taxon>Pseudomonadati</taxon>
        <taxon>Thermodesulfobacteriota</taxon>
        <taxon>Desulfobulbia</taxon>
        <taxon>Desulfobulbales</taxon>
        <taxon>Desulfocapsaceae</taxon>
        <taxon>Desulfotalea</taxon>
    </lineage>
</organism>
<comment type="caution">
    <text evidence="8">The sequence shown here is derived from an EMBL/GenBank/DDBJ whole genome shotgun (WGS) entry which is preliminary data.</text>
</comment>
<dbReference type="PANTHER" id="PTHR11228:SF7">
    <property type="entry name" value="PQQA PEPTIDE CYCLASE"/>
    <property type="match status" value="1"/>
</dbReference>
<dbReference type="Proteomes" id="UP000717534">
    <property type="component" value="Unassembled WGS sequence"/>
</dbReference>
<comment type="cofactor">
    <cofactor evidence="1">
        <name>[4Fe-4S] cluster</name>
        <dbReference type="ChEBI" id="CHEBI:49883"/>
    </cofactor>
</comment>
<feature type="compositionally biased region" description="Basic and acidic residues" evidence="6">
    <location>
        <begin position="228"/>
        <end position="245"/>
    </location>
</feature>
<accession>A0ABS3ASB4</accession>
<keyword evidence="3" id="KW-0479">Metal-binding</keyword>
<sequence length="425" mass="48314">MIPFQAMKSFFKGRIPGQLIIQFSNQCNAACPQCGMRRSAAIDRNTLPTDQTKQLIDSAAENGFQALSLTGGEPLLHLDMLLEFINHARQAGISHVRTGTNGYIFQGSDKPDFEKRIHRIAEGFSKSGLSSFWISLDSANPEDHETMRGLKGLIKGIEKGLPIFHAHNIYPSANLGINRNTGGSNPLLYQEGLESEVFFELFKEAFRKFYKFTLDLGFTTTSACYPMSHEEEGTEEEHAQGESSHDISTYGATSTDRVIHFSPREKGLIFQALYETIPEFRSRLRIFTPLCSLYNLVRQYRDGMESLYSCHGGINFFFVECGQGKIHPCGYLSESLSELPNLQKRPHTKSDCNQCEWECFRDPSDLMGPFAEFFTSPFKLFGKLMNNPKYYNILRKDLHYYRACNYFDGKLPPDYTKLQKFSKGL</sequence>
<keyword evidence="9" id="KW-1185">Reference proteome</keyword>
<name>A0ABS3ASB4_9BACT</name>
<dbReference type="InterPro" id="IPR007197">
    <property type="entry name" value="rSAM"/>
</dbReference>
<evidence type="ECO:0000313" key="8">
    <source>
        <dbReference type="EMBL" id="MBN4068009.1"/>
    </source>
</evidence>
<evidence type="ECO:0000256" key="5">
    <source>
        <dbReference type="ARBA" id="ARBA00023014"/>
    </source>
</evidence>
<dbReference type="SUPFAM" id="SSF102114">
    <property type="entry name" value="Radical SAM enzymes"/>
    <property type="match status" value="1"/>
</dbReference>
<dbReference type="SFLD" id="SFLDS00029">
    <property type="entry name" value="Radical_SAM"/>
    <property type="match status" value="1"/>
</dbReference>
<evidence type="ECO:0000256" key="6">
    <source>
        <dbReference type="SAM" id="MobiDB-lite"/>
    </source>
</evidence>
<evidence type="ECO:0000256" key="2">
    <source>
        <dbReference type="ARBA" id="ARBA00022691"/>
    </source>
</evidence>
<protein>
    <submittedName>
        <fullName evidence="8">Radical SAM protein</fullName>
    </submittedName>
</protein>
<feature type="domain" description="Radical SAM core" evidence="7">
    <location>
        <begin position="21"/>
        <end position="169"/>
    </location>
</feature>
<evidence type="ECO:0000256" key="4">
    <source>
        <dbReference type="ARBA" id="ARBA00023004"/>
    </source>
</evidence>
<keyword evidence="2" id="KW-0949">S-adenosyl-L-methionine</keyword>
<dbReference type="Gene3D" id="3.20.20.70">
    <property type="entry name" value="Aldolase class I"/>
    <property type="match status" value="1"/>
</dbReference>
<evidence type="ECO:0000313" key="9">
    <source>
        <dbReference type="Proteomes" id="UP000717534"/>
    </source>
</evidence>
<feature type="region of interest" description="Disordered" evidence="6">
    <location>
        <begin position="228"/>
        <end position="248"/>
    </location>
</feature>
<evidence type="ECO:0000259" key="7">
    <source>
        <dbReference type="Pfam" id="PF04055"/>
    </source>
</evidence>
<dbReference type="SFLD" id="SFLDG01067">
    <property type="entry name" value="SPASM/twitch_domain_containing"/>
    <property type="match status" value="1"/>
</dbReference>
<dbReference type="InterPro" id="IPR058240">
    <property type="entry name" value="rSAM_sf"/>
</dbReference>
<dbReference type="Pfam" id="PF04055">
    <property type="entry name" value="Radical_SAM"/>
    <property type="match status" value="1"/>
</dbReference>
<keyword evidence="4" id="KW-0408">Iron</keyword>
<dbReference type="InterPro" id="IPR050377">
    <property type="entry name" value="Radical_SAM_PqqE_MftC-like"/>
</dbReference>
<dbReference type="EMBL" id="JAFITO010000002">
    <property type="protein sequence ID" value="MBN4068009.1"/>
    <property type="molecule type" value="Genomic_DNA"/>
</dbReference>
<proteinExistence type="predicted"/>